<reference evidence="4" key="1">
    <citation type="submission" date="2017-04" db="EMBL/GenBank/DDBJ databases">
        <title>Population genomics of picophytoplankton unveils novel chromosome hypervariability.</title>
        <authorList>
            <consortium name="DOE Joint Genome Institute"/>
            <person name="Blanc-Mathieu R."/>
            <person name="Krasovec M."/>
            <person name="Hebrard M."/>
            <person name="Yau S."/>
            <person name="Desgranges E."/>
            <person name="Martin J."/>
            <person name="Schackwitz W."/>
            <person name="Kuo A."/>
            <person name="Salin G."/>
            <person name="Donnadieu C."/>
            <person name="Desdevises Y."/>
            <person name="Sanchez-Ferandin S."/>
            <person name="Moreau H."/>
            <person name="Rivals E."/>
            <person name="Grigoriev I.V."/>
            <person name="Grimsley N."/>
            <person name="Eyre-Walker A."/>
            <person name="Piganeau G."/>
        </authorList>
    </citation>
    <scope>NUCLEOTIDE SEQUENCE [LARGE SCALE GENOMIC DNA]</scope>
    <source>
        <strain evidence="4">RCC 1115</strain>
    </source>
</reference>
<gene>
    <name evidence="4" type="ORF">BE221DRAFT_148672</name>
</gene>
<protein>
    <recommendedName>
        <fullName evidence="3">Intermembrane lipid transfer protein VPS13-like C-terminal domain-containing protein</fullName>
    </recommendedName>
</protein>
<dbReference type="GO" id="GO:0045053">
    <property type="term" value="P:protein retention in Golgi apparatus"/>
    <property type="evidence" value="ECO:0007669"/>
    <property type="project" value="TreeGrafter"/>
</dbReference>
<accession>A0A1Y5I7Q2</accession>
<name>A0A1Y5I7Q2_OSTTA</name>
<feature type="domain" description="Intermembrane lipid transfer protein VPS13-like C-terminal" evidence="3">
    <location>
        <begin position="2723"/>
        <end position="2834"/>
    </location>
</feature>
<evidence type="ECO:0000259" key="3">
    <source>
        <dbReference type="Pfam" id="PF25037"/>
    </source>
</evidence>
<evidence type="ECO:0000256" key="1">
    <source>
        <dbReference type="ARBA" id="ARBA00006545"/>
    </source>
</evidence>
<dbReference type="Pfam" id="PF25037">
    <property type="entry name" value="VPS13_C"/>
    <property type="match status" value="1"/>
</dbReference>
<comment type="similarity">
    <text evidence="1">Belongs to the VPS13 family.</text>
</comment>
<proteinExistence type="inferred from homology"/>
<feature type="region of interest" description="Disordered" evidence="2">
    <location>
        <begin position="483"/>
        <end position="524"/>
    </location>
</feature>
<dbReference type="PANTHER" id="PTHR16166:SF93">
    <property type="entry name" value="INTERMEMBRANE LIPID TRANSFER PROTEIN VPS13"/>
    <property type="match status" value="1"/>
</dbReference>
<dbReference type="GO" id="GO:0006623">
    <property type="term" value="P:protein targeting to vacuole"/>
    <property type="evidence" value="ECO:0007669"/>
    <property type="project" value="TreeGrafter"/>
</dbReference>
<dbReference type="PANTHER" id="PTHR16166">
    <property type="entry name" value="VACUOLAR PROTEIN SORTING-ASSOCIATED PROTEIN VPS13"/>
    <property type="match status" value="1"/>
</dbReference>
<dbReference type="EMBL" id="KZ155789">
    <property type="protein sequence ID" value="OUS45589.1"/>
    <property type="molecule type" value="Genomic_DNA"/>
</dbReference>
<feature type="compositionally biased region" description="Basic and acidic residues" evidence="2">
    <location>
        <begin position="493"/>
        <end position="524"/>
    </location>
</feature>
<evidence type="ECO:0000313" key="4">
    <source>
        <dbReference type="EMBL" id="OUS45589.1"/>
    </source>
</evidence>
<dbReference type="InterPro" id="IPR056748">
    <property type="entry name" value="VPS13-like_C"/>
</dbReference>
<dbReference type="InterPro" id="IPR009291">
    <property type="entry name" value="Vps62"/>
</dbReference>
<dbReference type="Pfam" id="PF06101">
    <property type="entry name" value="Vps62"/>
    <property type="match status" value="2"/>
</dbReference>
<organism evidence="4">
    <name type="scientific">Ostreococcus tauri</name>
    <name type="common">Marine green alga</name>
    <dbReference type="NCBI Taxonomy" id="70448"/>
    <lineage>
        <taxon>Eukaryota</taxon>
        <taxon>Viridiplantae</taxon>
        <taxon>Chlorophyta</taxon>
        <taxon>Mamiellophyceae</taxon>
        <taxon>Mamiellales</taxon>
        <taxon>Bathycoccaceae</taxon>
        <taxon>Ostreococcus</taxon>
    </lineage>
</organism>
<evidence type="ECO:0000256" key="2">
    <source>
        <dbReference type="SAM" id="MobiDB-lite"/>
    </source>
</evidence>
<dbReference type="InterPro" id="IPR026847">
    <property type="entry name" value="VPS13"/>
</dbReference>
<sequence>MPEIAPRVMVAGELMKKINREIRLTVSSATATALYDHTRGEDIPVSVLSIGDAYWSTVIAPPTRETVVSVGCMKLATGKMASEKKWNVQPSSESSATLLVKNTVYDRGETADGADESLEFELGSLNIVATSELREVGTFFAFITAARPDHVVKWVHPCNRPREGFKNLKVRMSVKVDAPRIVMPLHAQAGATDDQVVFVLGDIEICRSFSSRKFDDCLTTFWQTTSLSVHGFEMAVVASDNQSSKITRNPIALRVCSQKRIDSGRAITNEVDEKNDMQDARIRRNVQVKNPIDWGKVEPLKLKSQSDTLSLTSMQASVSLSGAQVSVYKYPMQQRPISTIKIIGVTLSALKNINGQSGMEMDVMVKMVGIDDDSPMAKEYQVQHIMYAGAPNAPLLRLILREDDNRRELNASLQHIEFILRPSVILDTVQTFAPRKFGGVFLASSILPKDVNCVNGRTLTLKEDLILSRSTRLLADDPHKSGGRYKLYGGGQSEEHDRQKDSDAERIEDQSSDRFSLDKARDNTGDRIKRKNKPILIEANVTCVHLVVGGDNARSNQINILFGLTSHIERDERLNMNIICELLRLRTKDTMTPVVKTNGLDIATRIERRGISKCRGSLTPVELELSPHRIHILKRLCETLASSFAMALLIECGYGMLADVVKSERGAPENTVWLGRRECAAILLATIAPKGFISLGLIATASENEEPSLDTVRCIRQELVTNIGKTSTRVDFTLLGDSTVSKLTLWKTNNAADGFVCTDKREWATSGRPVAYDIRSPTGFQVRVPVTSRRRDEHKQNKIDVLQSASCATVVDFKRIGIASSKNSTIGFWAPVPPTGYVSTGHCISKGDNPPLHTRVFAEDRDLFQPPDSFEQLIPPRKYGGSQRLCIWKPVPPHGFVSVGVIVTTEDEHPEFDTIACVRADLVSRITHGQLTKYNSFWVDEHAASPTHFWITNSHTQNFISSELEDGSEVAPDIGFDVGYMRESSTASEQPTLMLKFDAPLIQVGMAFERVLHNQLFYLCKLEGIRTTCTRESKNLTLSTDASLSLHKNRRNGHLEPIISPWHFSFLLDDAKNDIKTVSAASRTMKIQSKDECAFIISQAAIVDVLDVMRLLKLPNEEISKIALGTSYKAVQNNVIINSTGRSLWVQTPAGDVDEIPHGQDIAQSFKNEEVEARARRNLLQSKSSIRTRGRTDVIDEVDRVGDERLSIAHLIVDVLEIENEECSMSRILLRLERREVDVSGSVNIQLRICEEIRARTILDCGYDATTAATKLCRSESAHTQLKADVSPIAEVAGDGIYLRSPQINKDSQCLASSCAFSHGTRIEAPILSERTEEDYKLVPFGTISCGAQRTRSALMAVVWNTTQIRHRRPHIRLILKIFGLVTTKTYRLETDRPAGYAAIGNIVTKSIEKPSTECVVCVREALTDIATTPPGVEWKSSRGFRKIARGDFILIQNGDVGAGGWTFIKEELSRTNEGVIMATVPPLRKLNQNLCIPCLEDESALEIWFDTITLVERFRSELQAGESVLVVSFSPTGPFETLHLRLGTSHVVQHSTHDLVFDGTDGRLLSRTFVENETQSDLIARVRRLQHGLHVGTSSKLLDKSLEELDEVCLELFEAERYYPFKGWSTPKDAVVFNSRYTTRRNGRASHRFWPHLHPPKGYKFSGPWRLDTAGGLVDASGWAYGATWVTKWPPLLDPISDQMEEWSGDLAVNDKIILPPVSRNDHYGLLLRRVGEQEDLYKDDNPLQERDKAREGTFGHIPGIQLRIIAPVHIVSAVNCKSRITIFADGENVFADDVNVLEIRRVTSIDSSKKLEFHMVMFAEHHAFGHDRSVLLNVSPAGSPPNLQILWLDVKGYRHLTSPVLLDAKRTKLSGNEITDDDDAEQLLTVDYSNMLLITNASSLEIKTLTWFGVTSTILDKNEDYVNNPPGTTLPAMFLKSHVQQQGSTNAQEFVLGLCVDSTPVRVMVSARSKPVIMTVPTASGNKIALSVSVNIWRETSTFWPTLEVIVQPMLVAVNLTRVPLAIRASGMGYTTLTPSSHPTPFSLDIASAKDIDGVEAKLNDTSIQIADISSGEENLSWSSPLVNLVHYSGAFWAIPRSVEPSVDDIAHFRILPYADEDGDPVNFARPLIIQFSVERSEQGCFRIFFKGGDGASLKTAPIMVNNHLPKPLMLRQVKNHSLLEGNASLKRMSTRQLSKTLIPNDVGMGQSFALHAYASMSWGWSVPGVPMKFNKRQNSAQGESMVAFKRRKFLQLSMSADSSCIVEIDTSQSNFHGFIHLGELEYEPRGEQREIATILGEWRGETFSIFIVHKTIMFDNFSFTKEFMKQTKEVSALMKRKEQHLSVSLDACSLTIVDRVRHSFVELIRISIDHIKLARGSALFAGRSTYNHLIVGALQIDFSAPGAMYPVFVWHDPSIGNFLEVVATMSKGDTDYNIVHRFNLMSPREGIIVRGGEELIWAFWDFFTSLKAQLLLSDASNSQGAPGVVTSRPRKQRDEKLQIVSLCIDALTFVVTFHPDSNIRPKDADARVISLLALSSLQGLRLTLEKFQRSEENTVRSNLVNEFVKYIKLQMVAQTLSIMTSMQTLTNVSTGLDAAAKAVETGFGVLETKKMQKLPENAKKLRNNVAGGVYIGLKRLSQGVFNGVIGLVVLPFKGAREGGIVGCGKGCGKGIANLVVKPVAGAISLAAKTVEGVANTARDVQAAAWELVHQEKVSQVKIRRLPIAVRSDGVIRPYNERDAFGVYIMRMSTVASGTGFLSRAPGLHDHFVSMHEIAGNLILVLTNNRAMAVSAPEMDGHLPKAKSVCEWYISWTDVSSIWIKDTTCVKLQLNVSNERGRDGSYVSRSSFSESLEEETMRFVIRALDAQVAFEIEASARRCWQLVIKDDQFNNE</sequence>
<dbReference type="Proteomes" id="UP000195557">
    <property type="component" value="Unassembled WGS sequence"/>
</dbReference>